<evidence type="ECO:0000256" key="3">
    <source>
        <dbReference type="ARBA" id="ARBA00022833"/>
    </source>
</evidence>
<evidence type="ECO:0000313" key="6">
    <source>
        <dbReference type="EMBL" id="KAF2167137.1"/>
    </source>
</evidence>
<dbReference type="InterPro" id="IPR006913">
    <property type="entry name" value="CENP-V/GFA"/>
</dbReference>
<dbReference type="GO" id="GO:0046872">
    <property type="term" value="F:metal ion binding"/>
    <property type="evidence" value="ECO:0007669"/>
    <property type="project" value="UniProtKB-KW"/>
</dbReference>
<gene>
    <name evidence="6" type="ORF">M409DRAFT_36621</name>
</gene>
<sequence>MSPNIPLPSDGARGEGTDHTATATCFCAAVQLSFPTEGPGLVTTLTCHCSDCHKISASMFTSVFIVSEDSVNHVRGQDTLTRFSGKPRSLSGSKMTNSFCSVCGSLMYRTSTKFPGQLFMRIGTVDDFNLHTTKLKPQIEIFTKNREDWLKAGEGLLQCDGDYFADWKAPWEE</sequence>
<keyword evidence="3" id="KW-0862">Zinc</keyword>
<evidence type="ECO:0000256" key="1">
    <source>
        <dbReference type="ARBA" id="ARBA00005495"/>
    </source>
</evidence>
<dbReference type="Pfam" id="PF04828">
    <property type="entry name" value="GFA"/>
    <property type="match status" value="1"/>
</dbReference>
<proteinExistence type="inferred from homology"/>
<keyword evidence="2" id="KW-0479">Metal-binding</keyword>
<keyword evidence="7" id="KW-1185">Reference proteome</keyword>
<comment type="similarity">
    <text evidence="1">Belongs to the Gfa family.</text>
</comment>
<dbReference type="InterPro" id="IPR011057">
    <property type="entry name" value="Mss4-like_sf"/>
</dbReference>
<dbReference type="SUPFAM" id="SSF51316">
    <property type="entry name" value="Mss4-like"/>
    <property type="match status" value="1"/>
</dbReference>
<evidence type="ECO:0000259" key="5">
    <source>
        <dbReference type="PROSITE" id="PS51891"/>
    </source>
</evidence>
<reference evidence="6" key="1">
    <citation type="journal article" date="2020" name="Stud. Mycol.">
        <title>101 Dothideomycetes genomes: a test case for predicting lifestyles and emergence of pathogens.</title>
        <authorList>
            <person name="Haridas S."/>
            <person name="Albert R."/>
            <person name="Binder M."/>
            <person name="Bloem J."/>
            <person name="Labutti K."/>
            <person name="Salamov A."/>
            <person name="Andreopoulos B."/>
            <person name="Baker S."/>
            <person name="Barry K."/>
            <person name="Bills G."/>
            <person name="Bluhm B."/>
            <person name="Cannon C."/>
            <person name="Castanera R."/>
            <person name="Culley D."/>
            <person name="Daum C."/>
            <person name="Ezra D."/>
            <person name="Gonzalez J."/>
            <person name="Henrissat B."/>
            <person name="Kuo A."/>
            <person name="Liang C."/>
            <person name="Lipzen A."/>
            <person name="Lutzoni F."/>
            <person name="Magnuson J."/>
            <person name="Mondo S."/>
            <person name="Nolan M."/>
            <person name="Ohm R."/>
            <person name="Pangilinan J."/>
            <person name="Park H.-J."/>
            <person name="Ramirez L."/>
            <person name="Alfaro M."/>
            <person name="Sun H."/>
            <person name="Tritt A."/>
            <person name="Yoshinaga Y."/>
            <person name="Zwiers L.-H."/>
            <person name="Turgeon B."/>
            <person name="Goodwin S."/>
            <person name="Spatafora J."/>
            <person name="Crous P."/>
            <person name="Grigoriev I."/>
        </authorList>
    </citation>
    <scope>NUCLEOTIDE SEQUENCE</scope>
    <source>
        <strain evidence="6">ATCC 36951</strain>
    </source>
</reference>
<dbReference type="Proteomes" id="UP000799537">
    <property type="component" value="Unassembled WGS sequence"/>
</dbReference>
<protein>
    <recommendedName>
        <fullName evidence="5">CENP-V/GFA domain-containing protein</fullName>
    </recommendedName>
</protein>
<dbReference type="RefSeq" id="XP_033668026.1">
    <property type="nucleotide sequence ID" value="XM_033810584.1"/>
</dbReference>
<evidence type="ECO:0000256" key="2">
    <source>
        <dbReference type="ARBA" id="ARBA00022723"/>
    </source>
</evidence>
<dbReference type="GO" id="GO:0016846">
    <property type="term" value="F:carbon-sulfur lyase activity"/>
    <property type="evidence" value="ECO:0007669"/>
    <property type="project" value="InterPro"/>
</dbReference>
<name>A0A6A6CIS0_ZASCE</name>
<feature type="domain" description="CENP-V/GFA" evidence="5">
    <location>
        <begin position="19"/>
        <end position="150"/>
    </location>
</feature>
<dbReference type="PANTHER" id="PTHR33337:SF8">
    <property type="entry name" value="CENP-V_GFA DOMAIN-CONTAINING PROTEIN"/>
    <property type="match status" value="1"/>
</dbReference>
<evidence type="ECO:0000313" key="7">
    <source>
        <dbReference type="Proteomes" id="UP000799537"/>
    </source>
</evidence>
<dbReference type="PROSITE" id="PS51891">
    <property type="entry name" value="CENP_V_GFA"/>
    <property type="match status" value="1"/>
</dbReference>
<dbReference type="AlphaFoldDB" id="A0A6A6CIS0"/>
<accession>A0A6A6CIS0</accession>
<keyword evidence="4" id="KW-0456">Lyase</keyword>
<evidence type="ECO:0000256" key="4">
    <source>
        <dbReference type="ARBA" id="ARBA00023239"/>
    </source>
</evidence>
<organism evidence="6 7">
    <name type="scientific">Zasmidium cellare ATCC 36951</name>
    <dbReference type="NCBI Taxonomy" id="1080233"/>
    <lineage>
        <taxon>Eukaryota</taxon>
        <taxon>Fungi</taxon>
        <taxon>Dikarya</taxon>
        <taxon>Ascomycota</taxon>
        <taxon>Pezizomycotina</taxon>
        <taxon>Dothideomycetes</taxon>
        <taxon>Dothideomycetidae</taxon>
        <taxon>Mycosphaerellales</taxon>
        <taxon>Mycosphaerellaceae</taxon>
        <taxon>Zasmidium</taxon>
    </lineage>
</organism>
<dbReference type="PANTHER" id="PTHR33337">
    <property type="entry name" value="GFA DOMAIN-CONTAINING PROTEIN"/>
    <property type="match status" value="1"/>
</dbReference>
<dbReference type="Gene3D" id="3.90.1590.10">
    <property type="entry name" value="glutathione-dependent formaldehyde- activating enzyme (gfa)"/>
    <property type="match status" value="1"/>
</dbReference>
<dbReference type="EMBL" id="ML993594">
    <property type="protein sequence ID" value="KAF2167137.1"/>
    <property type="molecule type" value="Genomic_DNA"/>
</dbReference>
<dbReference type="GeneID" id="54563856"/>
<dbReference type="OrthoDB" id="428768at2759"/>